<dbReference type="Pfam" id="PF00450">
    <property type="entry name" value="Peptidase_S10"/>
    <property type="match status" value="1"/>
</dbReference>
<dbReference type="SUPFAM" id="SSF53474">
    <property type="entry name" value="alpha/beta-Hydrolases"/>
    <property type="match status" value="1"/>
</dbReference>
<dbReference type="GO" id="GO:0006508">
    <property type="term" value="P:proteolysis"/>
    <property type="evidence" value="ECO:0007669"/>
    <property type="project" value="UniProtKB-KW"/>
</dbReference>
<feature type="chain" id="PRO_5040546520" description="Carboxypeptidase" evidence="6">
    <location>
        <begin position="17"/>
        <end position="497"/>
    </location>
</feature>
<accession>A0A9P9G8W6</accession>
<comment type="caution">
    <text evidence="7">The sequence shown here is derived from an EMBL/GenBank/DDBJ whole genome shotgun (WGS) entry which is preliminary data.</text>
</comment>
<evidence type="ECO:0000256" key="1">
    <source>
        <dbReference type="ARBA" id="ARBA00009431"/>
    </source>
</evidence>
<keyword evidence="8" id="KW-1185">Reference proteome</keyword>
<keyword evidence="3 6" id="KW-0645">Protease</keyword>
<dbReference type="Gene3D" id="1.10.287.410">
    <property type="match status" value="1"/>
</dbReference>
<evidence type="ECO:0000256" key="2">
    <source>
        <dbReference type="ARBA" id="ARBA00022645"/>
    </source>
</evidence>
<evidence type="ECO:0000313" key="7">
    <source>
        <dbReference type="EMBL" id="KAH7234516.1"/>
    </source>
</evidence>
<dbReference type="Proteomes" id="UP000736672">
    <property type="component" value="Unassembled WGS sequence"/>
</dbReference>
<dbReference type="PANTHER" id="PTHR11802:SF432">
    <property type="entry name" value="Y, PUTATIVE-RELATED"/>
    <property type="match status" value="1"/>
</dbReference>
<proteinExistence type="inferred from homology"/>
<dbReference type="PROSITE" id="PS00131">
    <property type="entry name" value="CARBOXYPEPT_SER_SER"/>
    <property type="match status" value="1"/>
</dbReference>
<evidence type="ECO:0000256" key="5">
    <source>
        <dbReference type="ARBA" id="ARBA00023180"/>
    </source>
</evidence>
<dbReference type="GO" id="GO:0004185">
    <property type="term" value="F:serine-type carboxypeptidase activity"/>
    <property type="evidence" value="ECO:0007669"/>
    <property type="project" value="UniProtKB-UniRule"/>
</dbReference>
<reference evidence="7" key="1">
    <citation type="journal article" date="2021" name="Nat. Commun.">
        <title>Genetic determinants of endophytism in the Arabidopsis root mycobiome.</title>
        <authorList>
            <person name="Mesny F."/>
            <person name="Miyauchi S."/>
            <person name="Thiergart T."/>
            <person name="Pickel B."/>
            <person name="Atanasova L."/>
            <person name="Karlsson M."/>
            <person name="Huettel B."/>
            <person name="Barry K.W."/>
            <person name="Haridas S."/>
            <person name="Chen C."/>
            <person name="Bauer D."/>
            <person name="Andreopoulos W."/>
            <person name="Pangilinan J."/>
            <person name="LaButti K."/>
            <person name="Riley R."/>
            <person name="Lipzen A."/>
            <person name="Clum A."/>
            <person name="Drula E."/>
            <person name="Henrissat B."/>
            <person name="Kohler A."/>
            <person name="Grigoriev I.V."/>
            <person name="Martin F.M."/>
            <person name="Hacquard S."/>
        </authorList>
    </citation>
    <scope>NUCLEOTIDE SEQUENCE</scope>
    <source>
        <strain evidence="7">FSSC 5 MPI-SDFR-AT-0091</strain>
    </source>
</reference>
<name>A0A9P9G8W6_FUSSL</name>
<dbReference type="InterPro" id="IPR018202">
    <property type="entry name" value="Ser_caboxypep_ser_AS"/>
</dbReference>
<dbReference type="PRINTS" id="PR00724">
    <property type="entry name" value="CRBOXYPTASEC"/>
</dbReference>
<keyword evidence="6" id="KW-0732">Signal</keyword>
<dbReference type="EMBL" id="JAGTJS010000025">
    <property type="protein sequence ID" value="KAH7234516.1"/>
    <property type="molecule type" value="Genomic_DNA"/>
</dbReference>
<feature type="signal peptide" evidence="6">
    <location>
        <begin position="1"/>
        <end position="16"/>
    </location>
</feature>
<dbReference type="EC" id="3.4.16.-" evidence="6"/>
<evidence type="ECO:0000256" key="3">
    <source>
        <dbReference type="ARBA" id="ARBA00022670"/>
    </source>
</evidence>
<gene>
    <name evidence="7" type="ORF">B0J15DRAFT_454522</name>
</gene>
<keyword evidence="5" id="KW-0325">Glycoprotein</keyword>
<dbReference type="InterPro" id="IPR029058">
    <property type="entry name" value="AB_hydrolase_fold"/>
</dbReference>
<dbReference type="PANTHER" id="PTHR11802">
    <property type="entry name" value="SERINE PROTEASE FAMILY S10 SERINE CARBOXYPEPTIDASE"/>
    <property type="match status" value="1"/>
</dbReference>
<keyword evidence="4 6" id="KW-0378">Hydrolase</keyword>
<keyword evidence="2 6" id="KW-0121">Carboxypeptidase</keyword>
<evidence type="ECO:0000256" key="4">
    <source>
        <dbReference type="ARBA" id="ARBA00022801"/>
    </source>
</evidence>
<evidence type="ECO:0000256" key="6">
    <source>
        <dbReference type="RuleBase" id="RU361156"/>
    </source>
</evidence>
<comment type="similarity">
    <text evidence="1 6">Belongs to the peptidase S10 family.</text>
</comment>
<dbReference type="InterPro" id="IPR001563">
    <property type="entry name" value="Peptidase_S10"/>
</dbReference>
<dbReference type="OrthoDB" id="443318at2759"/>
<dbReference type="Gene3D" id="3.40.50.1820">
    <property type="entry name" value="alpha/beta hydrolase"/>
    <property type="match status" value="1"/>
</dbReference>
<dbReference type="GO" id="GO:0000324">
    <property type="term" value="C:fungal-type vacuole"/>
    <property type="evidence" value="ECO:0007669"/>
    <property type="project" value="TreeGrafter"/>
</dbReference>
<organism evidence="7 8">
    <name type="scientific">Fusarium solani</name>
    <name type="common">Filamentous fungus</name>
    <dbReference type="NCBI Taxonomy" id="169388"/>
    <lineage>
        <taxon>Eukaryota</taxon>
        <taxon>Fungi</taxon>
        <taxon>Dikarya</taxon>
        <taxon>Ascomycota</taxon>
        <taxon>Pezizomycotina</taxon>
        <taxon>Sordariomycetes</taxon>
        <taxon>Hypocreomycetidae</taxon>
        <taxon>Hypocreales</taxon>
        <taxon>Nectriaceae</taxon>
        <taxon>Fusarium</taxon>
        <taxon>Fusarium solani species complex</taxon>
    </lineage>
</organism>
<evidence type="ECO:0000313" key="8">
    <source>
        <dbReference type="Proteomes" id="UP000736672"/>
    </source>
</evidence>
<protein>
    <recommendedName>
        <fullName evidence="6">Carboxypeptidase</fullName>
        <ecNumber evidence="6">3.4.16.-</ecNumber>
    </recommendedName>
</protein>
<sequence length="497" mass="54935">MLRFLTWCLVALAARAQTAIPLVASPSHLDPGTPFSGRPGVEPFTLRLGHDTASVCNSSTPGTSGFITSKDRRRGQSSIFFWFFESKHDPKSDPVILWMTGGPGASSVGYGHLMELGPCRIAPEGGYTVDNPFGWNANATLLFVDQPVGVGYSRGEHSSQGLHDASTTMNQFVRQFMLAFPDLADRDFYIAGESYGGSWVPALAMTILQSQSNTTDDAEPIQVQGEGRGVAPASHDPDNSPRINIKGVMIGNGLIRRSIQNIGFFETVCNGPGSLFNTSQCLQWAPRAMWCEENLGICETDGMKSPDCKEAEAKCSAISRVVVEDMHRNPYDFRQECYDPAACYPEMQHIDEYLNRSDIKRALGVPEELPFIGISFDVLEQWERVGDLWRSSDNYVNYLLKSGVRVLIYVGDKDLYCNSAGMRLLVDRGLSWDGQPFIRLRELMPWYVGTKAAGRWKSFEPLTYAEIADAGHLSPFDKPEEALTLINAWIQGTLPSS</sequence>
<dbReference type="AlphaFoldDB" id="A0A9P9G8W6"/>